<dbReference type="OrthoDB" id="442921at2759"/>
<dbReference type="AlphaFoldDB" id="B0DPJ1"/>
<dbReference type="Pfam" id="PF11976">
    <property type="entry name" value="Rad60-SLD"/>
    <property type="match status" value="1"/>
</dbReference>
<evidence type="ECO:0000313" key="3">
    <source>
        <dbReference type="Proteomes" id="UP000001194"/>
    </source>
</evidence>
<dbReference type="Gene3D" id="3.10.20.90">
    <property type="entry name" value="Phosphatidylinositol 3-kinase Catalytic Subunit, Chain A, domain 1"/>
    <property type="match status" value="1"/>
</dbReference>
<dbReference type="InterPro" id="IPR029071">
    <property type="entry name" value="Ubiquitin-like_domsf"/>
</dbReference>
<dbReference type="PROSITE" id="PS50053">
    <property type="entry name" value="UBIQUITIN_2"/>
    <property type="match status" value="1"/>
</dbReference>
<accession>B0DPJ1</accession>
<gene>
    <name evidence="2" type="ORF">LACBIDRAFT_307171</name>
</gene>
<dbReference type="KEGG" id="lbc:LACBIDRAFT_307171"/>
<keyword evidence="3" id="KW-1185">Reference proteome</keyword>
<organism evidence="3">
    <name type="scientific">Laccaria bicolor (strain S238N-H82 / ATCC MYA-4686)</name>
    <name type="common">Bicoloured deceiver</name>
    <name type="synonym">Laccaria laccata var. bicolor</name>
    <dbReference type="NCBI Taxonomy" id="486041"/>
    <lineage>
        <taxon>Eukaryota</taxon>
        <taxon>Fungi</taxon>
        <taxon>Dikarya</taxon>
        <taxon>Basidiomycota</taxon>
        <taxon>Agaricomycotina</taxon>
        <taxon>Agaricomycetes</taxon>
        <taxon>Agaricomycetidae</taxon>
        <taxon>Agaricales</taxon>
        <taxon>Agaricineae</taxon>
        <taxon>Hydnangiaceae</taxon>
        <taxon>Laccaria</taxon>
    </lineage>
</organism>
<feature type="domain" description="Ubiquitin-like" evidence="1">
    <location>
        <begin position="12"/>
        <end position="88"/>
    </location>
</feature>
<name>B0DPJ1_LACBS</name>
<evidence type="ECO:0000259" key="1">
    <source>
        <dbReference type="PROSITE" id="PS50053"/>
    </source>
</evidence>
<dbReference type="STRING" id="486041.B0DPJ1"/>
<evidence type="ECO:0000313" key="2">
    <source>
        <dbReference type="EMBL" id="EDR03458.1"/>
    </source>
</evidence>
<dbReference type="EMBL" id="DS547124">
    <property type="protein sequence ID" value="EDR03458.1"/>
    <property type="molecule type" value="Genomic_DNA"/>
</dbReference>
<sequence>MSQEPVDEDVKPKLNLNISYDGSQITVKVKANMKFAKIFEAAEKRFQKEPGTFKFTYDGNRINKEDTPASLGMEDGDQVDAHLGQVGGGGWVRGIRRRIP</sequence>
<proteinExistence type="predicted"/>
<dbReference type="CDD" id="cd01763">
    <property type="entry name" value="Ubl_SUMO_like"/>
    <property type="match status" value="1"/>
</dbReference>
<reference evidence="2 3" key="1">
    <citation type="journal article" date="2008" name="Nature">
        <title>The genome of Laccaria bicolor provides insights into mycorrhizal symbiosis.</title>
        <authorList>
            <person name="Martin F."/>
            <person name="Aerts A."/>
            <person name="Ahren D."/>
            <person name="Brun A."/>
            <person name="Danchin E.G.J."/>
            <person name="Duchaussoy F."/>
            <person name="Gibon J."/>
            <person name="Kohler A."/>
            <person name="Lindquist E."/>
            <person name="Pereda V."/>
            <person name="Salamov A."/>
            <person name="Shapiro H.J."/>
            <person name="Wuyts J."/>
            <person name="Blaudez D."/>
            <person name="Buee M."/>
            <person name="Brokstein P."/>
            <person name="Canbaeck B."/>
            <person name="Cohen D."/>
            <person name="Courty P.E."/>
            <person name="Coutinho P.M."/>
            <person name="Delaruelle C."/>
            <person name="Detter J.C."/>
            <person name="Deveau A."/>
            <person name="DiFazio S."/>
            <person name="Duplessis S."/>
            <person name="Fraissinet-Tachet L."/>
            <person name="Lucic E."/>
            <person name="Frey-Klett P."/>
            <person name="Fourrey C."/>
            <person name="Feussner I."/>
            <person name="Gay G."/>
            <person name="Grimwood J."/>
            <person name="Hoegger P.J."/>
            <person name="Jain P."/>
            <person name="Kilaru S."/>
            <person name="Labbe J."/>
            <person name="Lin Y.C."/>
            <person name="Legue V."/>
            <person name="Le Tacon F."/>
            <person name="Marmeisse R."/>
            <person name="Melayah D."/>
            <person name="Montanini B."/>
            <person name="Muratet M."/>
            <person name="Nehls U."/>
            <person name="Niculita-Hirzel H."/>
            <person name="Oudot-Le Secq M.P."/>
            <person name="Peter M."/>
            <person name="Quesneville H."/>
            <person name="Rajashekar B."/>
            <person name="Reich M."/>
            <person name="Rouhier N."/>
            <person name="Schmutz J."/>
            <person name="Yin T."/>
            <person name="Chalot M."/>
            <person name="Henrissat B."/>
            <person name="Kuees U."/>
            <person name="Lucas S."/>
            <person name="Van de Peer Y."/>
            <person name="Podila G.K."/>
            <person name="Polle A."/>
            <person name="Pukkila P.J."/>
            <person name="Richardson P.M."/>
            <person name="Rouze P."/>
            <person name="Sanders I.R."/>
            <person name="Stajich J.E."/>
            <person name="Tunlid A."/>
            <person name="Tuskan G."/>
            <person name="Grigoriev I.V."/>
        </authorList>
    </citation>
    <scope>NUCLEOTIDE SEQUENCE [LARGE SCALE GENOMIC DNA]</scope>
    <source>
        <strain evidence="3">S238N-H82 / ATCC MYA-4686</strain>
    </source>
</reference>
<dbReference type="InterPro" id="IPR022617">
    <property type="entry name" value="Rad60/SUMO-like_dom"/>
</dbReference>
<protein>
    <submittedName>
        <fullName evidence="2">Predicted protein</fullName>
    </submittedName>
</protein>
<dbReference type="GeneID" id="6081563"/>
<dbReference type="SUPFAM" id="SSF54236">
    <property type="entry name" value="Ubiquitin-like"/>
    <property type="match status" value="1"/>
</dbReference>
<dbReference type="Proteomes" id="UP000001194">
    <property type="component" value="Unassembled WGS sequence"/>
</dbReference>
<dbReference type="HOGENOM" id="CLU_148322_4_4_1"/>
<dbReference type="PANTHER" id="PTHR10562">
    <property type="entry name" value="SMALL UBIQUITIN-RELATED MODIFIER"/>
    <property type="match status" value="1"/>
</dbReference>
<dbReference type="InParanoid" id="B0DPJ1"/>
<dbReference type="RefSeq" id="XP_001885914.1">
    <property type="nucleotide sequence ID" value="XM_001885879.1"/>
</dbReference>
<dbReference type="InterPro" id="IPR000626">
    <property type="entry name" value="Ubiquitin-like_dom"/>
</dbReference>